<sequence>VNKLFTGSRVGAWAEALRVKGAIVSEDSWGNSNVDFAQAIEEIGKRDIAVVGVSFVGTQGAFVVTNQYMNTIVDFNKSEEGIETNVVGENNIVAQDAKKAKALLKLKMRTVKR</sequence>
<dbReference type="eggNOG" id="COG0252">
    <property type="taxonomic scope" value="Bacteria"/>
</dbReference>
<accession>C2KVT9</accession>
<dbReference type="EMBL" id="ACKX01000063">
    <property type="protein sequence ID" value="EEJ52113.1"/>
    <property type="molecule type" value="Genomic_DNA"/>
</dbReference>
<dbReference type="STRING" id="585501.HMPREF6123_0608"/>
<dbReference type="OrthoDB" id="2284759at2"/>
<dbReference type="InterPro" id="IPR015417">
    <property type="entry name" value="Gly_reductase_pB_sua/b"/>
</dbReference>
<gene>
    <name evidence="1" type="ORF">HMPREF6123_0608</name>
</gene>
<feature type="non-terminal residue" evidence="1">
    <location>
        <position position="1"/>
    </location>
</feature>
<dbReference type="GO" id="GO:0050485">
    <property type="term" value="F:oxidoreductase activity, acting on X-H and Y-H to form an X-Y bond, with a disulfide as acceptor"/>
    <property type="evidence" value="ECO:0007669"/>
    <property type="project" value="InterPro"/>
</dbReference>
<dbReference type="RefSeq" id="WP_007156072.1">
    <property type="nucleotide sequence ID" value="NZ_GG668533.1"/>
</dbReference>
<dbReference type="HOGENOM" id="CLU_140286_0_0_9"/>
<proteinExistence type="predicted"/>
<reference evidence="1 2" key="1">
    <citation type="submission" date="2009-04" db="EMBL/GenBank/DDBJ databases">
        <authorList>
            <person name="Qin X."/>
            <person name="Bachman B."/>
            <person name="Battles P."/>
            <person name="Bell A."/>
            <person name="Bess C."/>
            <person name="Bickham C."/>
            <person name="Chaboub L."/>
            <person name="Chen D."/>
            <person name="Coyle M."/>
            <person name="Deiros D.R."/>
            <person name="Dinh H."/>
            <person name="Forbes L."/>
            <person name="Fowler G."/>
            <person name="Francisco L."/>
            <person name="Fu Q."/>
            <person name="Gubbala S."/>
            <person name="Hale W."/>
            <person name="Han Y."/>
            <person name="Hemphill L."/>
            <person name="Highlander S.K."/>
            <person name="Hirani K."/>
            <person name="Hogues M."/>
            <person name="Jackson L."/>
            <person name="Jakkamsetti A."/>
            <person name="Javaid M."/>
            <person name="Jiang H."/>
            <person name="Korchina V."/>
            <person name="Kovar C."/>
            <person name="Lara F."/>
            <person name="Lee S."/>
            <person name="Mata R."/>
            <person name="Mathew T."/>
            <person name="Moen C."/>
            <person name="Morales K."/>
            <person name="Munidasa M."/>
            <person name="Nazareth L."/>
            <person name="Ngo R."/>
            <person name="Nguyen L."/>
            <person name="Okwuonu G."/>
            <person name="Ongeri F."/>
            <person name="Patil S."/>
            <person name="Petrosino J."/>
            <person name="Pham C."/>
            <person name="Pham P."/>
            <person name="Pu L.-L."/>
            <person name="Puazo M."/>
            <person name="Raj R."/>
            <person name="Reid J."/>
            <person name="Rouhana J."/>
            <person name="Saada N."/>
            <person name="Shang Y."/>
            <person name="Simmons D."/>
            <person name="Thornton R."/>
            <person name="Warren J."/>
            <person name="Weissenberger G."/>
            <person name="Zhang J."/>
            <person name="Zhang L."/>
            <person name="Zhou C."/>
            <person name="Zhu D."/>
            <person name="Muzny D."/>
            <person name="Worley K."/>
            <person name="Gibbs R."/>
        </authorList>
    </citation>
    <scope>NUCLEOTIDE SEQUENCE [LARGE SCALE GENOMIC DNA]</scope>
    <source>
        <strain evidence="1 2">F0268</strain>
    </source>
</reference>
<dbReference type="Pfam" id="PF09338">
    <property type="entry name" value="Gly_reductase"/>
    <property type="match status" value="1"/>
</dbReference>
<evidence type="ECO:0000313" key="1">
    <source>
        <dbReference type="EMBL" id="EEJ52113.1"/>
    </source>
</evidence>
<dbReference type="InParanoid" id="C2KVT9"/>
<keyword evidence="2" id="KW-1185">Reference proteome</keyword>
<organism evidence="1 2">
    <name type="scientific">Oribacterium sinus F0268</name>
    <dbReference type="NCBI Taxonomy" id="585501"/>
    <lineage>
        <taxon>Bacteria</taxon>
        <taxon>Bacillati</taxon>
        <taxon>Bacillota</taxon>
        <taxon>Clostridia</taxon>
        <taxon>Lachnospirales</taxon>
        <taxon>Lachnospiraceae</taxon>
        <taxon>Oribacterium</taxon>
    </lineage>
</organism>
<comment type="caution">
    <text evidence="1">The sequence shown here is derived from an EMBL/GenBank/DDBJ whole genome shotgun (WGS) entry which is preliminary data.</text>
</comment>
<protein>
    <submittedName>
        <fullName evidence="1">Uncharacterized protein</fullName>
    </submittedName>
</protein>
<evidence type="ECO:0000313" key="2">
    <source>
        <dbReference type="Proteomes" id="UP000004121"/>
    </source>
</evidence>
<name>C2KVT9_9FIRM</name>
<dbReference type="Proteomes" id="UP000004121">
    <property type="component" value="Unassembled WGS sequence"/>
</dbReference>
<dbReference type="AlphaFoldDB" id="C2KVT9"/>